<dbReference type="Gene3D" id="3.30.110.40">
    <property type="entry name" value="TusA-like domain"/>
    <property type="match status" value="1"/>
</dbReference>
<dbReference type="PROSITE" id="PS01148">
    <property type="entry name" value="UPF0033"/>
    <property type="match status" value="1"/>
</dbReference>
<sequence>MEITIDQSLDARGMNCPLPILKTKKLLGGMRSGQILEVIATDPGSVKDMDSFCQQTGNKLVAVEENSGTFHFNIRKS</sequence>
<dbReference type="InterPro" id="IPR036868">
    <property type="entry name" value="TusA-like_sf"/>
</dbReference>
<proteinExistence type="inferred from homology"/>
<dbReference type="PANTHER" id="PTHR33279:SF6">
    <property type="entry name" value="SULFUR CARRIER PROTEIN YEDF-RELATED"/>
    <property type="match status" value="1"/>
</dbReference>
<dbReference type="EMBL" id="LO017727">
    <property type="protein sequence ID" value="CRH05652.1"/>
    <property type="molecule type" value="Genomic_DNA"/>
</dbReference>
<dbReference type="AlphaFoldDB" id="A0A1S7LFA1"/>
<keyword evidence="3" id="KW-0808">Transferase</keyword>
<comment type="similarity">
    <text evidence="1">Belongs to the sulfur carrier protein TusA family.</text>
</comment>
<name>A0A1S7LFA1_MAGMO</name>
<protein>
    <submittedName>
        <fullName evidence="3">Putative sulfurtransferase [tusA, sirA, yhhP]</fullName>
    </submittedName>
</protein>
<evidence type="ECO:0000256" key="1">
    <source>
        <dbReference type="ARBA" id="ARBA00008984"/>
    </source>
</evidence>
<feature type="domain" description="UPF0033" evidence="2">
    <location>
        <begin position="9"/>
        <end position="33"/>
    </location>
</feature>
<gene>
    <name evidence="3" type="ORF">MAGMO_1463</name>
</gene>
<evidence type="ECO:0000313" key="3">
    <source>
        <dbReference type="EMBL" id="CRH05652.1"/>
    </source>
</evidence>
<dbReference type="InterPro" id="IPR001455">
    <property type="entry name" value="TusA-like"/>
</dbReference>
<organism evidence="3">
    <name type="scientific">Magnetococcus massalia (strain MO-1)</name>
    <dbReference type="NCBI Taxonomy" id="451514"/>
    <lineage>
        <taxon>Bacteria</taxon>
        <taxon>Pseudomonadati</taxon>
        <taxon>Pseudomonadota</taxon>
        <taxon>Magnetococcia</taxon>
        <taxon>Magnetococcales</taxon>
        <taxon>Magnetococcaceae</taxon>
        <taxon>Magnetococcus</taxon>
    </lineage>
</organism>
<dbReference type="PANTHER" id="PTHR33279">
    <property type="entry name" value="SULFUR CARRIER PROTEIN YEDF-RELATED"/>
    <property type="match status" value="1"/>
</dbReference>
<dbReference type="SUPFAM" id="SSF64307">
    <property type="entry name" value="SirA-like"/>
    <property type="match status" value="1"/>
</dbReference>
<reference evidence="3" key="1">
    <citation type="submission" date="2015-04" db="EMBL/GenBank/DDBJ databases">
        <authorList>
            <person name="Syromyatnikov M.Y."/>
            <person name="Popov V.N."/>
        </authorList>
    </citation>
    <scope>NUCLEOTIDE SEQUENCE</scope>
    <source>
        <strain evidence="3">MO-1</strain>
    </source>
</reference>
<dbReference type="CDD" id="cd00291">
    <property type="entry name" value="SirA_YedF_YeeD"/>
    <property type="match status" value="1"/>
</dbReference>
<dbReference type="Pfam" id="PF01206">
    <property type="entry name" value="TusA"/>
    <property type="match status" value="1"/>
</dbReference>
<dbReference type="GO" id="GO:0016740">
    <property type="term" value="F:transferase activity"/>
    <property type="evidence" value="ECO:0007669"/>
    <property type="project" value="UniProtKB-KW"/>
</dbReference>
<evidence type="ECO:0000259" key="2">
    <source>
        <dbReference type="PROSITE" id="PS01148"/>
    </source>
</evidence>
<accession>A0A1S7LFA1</accession>